<dbReference type="Proteomes" id="UP000027931">
    <property type="component" value="Unassembled WGS sequence"/>
</dbReference>
<gene>
    <name evidence="2" type="ORF">EL26_02340</name>
</gene>
<accession>A0A074LV84</accession>
<dbReference type="GO" id="GO:0016787">
    <property type="term" value="F:hydrolase activity"/>
    <property type="evidence" value="ECO:0007669"/>
    <property type="project" value="InterPro"/>
</dbReference>
<feature type="domain" description="Calcineurin-like phosphoesterase" evidence="1">
    <location>
        <begin position="53"/>
        <end position="265"/>
    </location>
</feature>
<keyword evidence="3" id="KW-1185">Reference proteome</keyword>
<evidence type="ECO:0000313" key="2">
    <source>
        <dbReference type="EMBL" id="KEO84869.1"/>
    </source>
</evidence>
<dbReference type="OrthoDB" id="1645838at2"/>
<dbReference type="PANTHER" id="PTHR43143">
    <property type="entry name" value="METALLOPHOSPHOESTERASE, CALCINEURIN SUPERFAMILY"/>
    <property type="match status" value="1"/>
</dbReference>
<dbReference type="EMBL" id="JMIR01000002">
    <property type="protein sequence ID" value="KEO84869.1"/>
    <property type="molecule type" value="Genomic_DNA"/>
</dbReference>
<dbReference type="Gene3D" id="3.60.21.10">
    <property type="match status" value="1"/>
</dbReference>
<reference evidence="2 3" key="1">
    <citation type="journal article" date="2013" name="Int. J. Syst. Evol. Microbiol.">
        <title>Tumebacillus flagellatus sp. nov., an alpha-amylase/pullulanase-producing bacterium isolated from cassava wastewater.</title>
        <authorList>
            <person name="Wang Q."/>
            <person name="Xie N."/>
            <person name="Qin Y."/>
            <person name="Shen N."/>
            <person name="Zhu J."/>
            <person name="Mi H."/>
            <person name="Huang R."/>
        </authorList>
    </citation>
    <scope>NUCLEOTIDE SEQUENCE [LARGE SCALE GENOMIC DNA]</scope>
    <source>
        <strain evidence="2 3">GST4</strain>
    </source>
</reference>
<dbReference type="STRING" id="1157490.EL26_02340"/>
<dbReference type="InterPro" id="IPR051918">
    <property type="entry name" value="STPP_CPPED1"/>
</dbReference>
<evidence type="ECO:0000313" key="3">
    <source>
        <dbReference type="Proteomes" id="UP000027931"/>
    </source>
</evidence>
<dbReference type="InterPro" id="IPR029052">
    <property type="entry name" value="Metallo-depent_PP-like"/>
</dbReference>
<proteinExistence type="predicted"/>
<name>A0A074LV84_9BACL</name>
<dbReference type="PANTHER" id="PTHR43143:SF4">
    <property type="entry name" value="CALCINEURIN-LIKE PHOSPHOESTERASE DOMAIN-CONTAINING PROTEIN"/>
    <property type="match status" value="1"/>
</dbReference>
<dbReference type="RefSeq" id="WP_052035893.1">
    <property type="nucleotide sequence ID" value="NZ_JMIR01000002.1"/>
</dbReference>
<comment type="caution">
    <text evidence="2">The sequence shown here is derived from an EMBL/GenBank/DDBJ whole genome shotgun (WGS) entry which is preliminary data.</text>
</comment>
<dbReference type="Pfam" id="PF00149">
    <property type="entry name" value="Metallophos"/>
    <property type="match status" value="1"/>
</dbReference>
<sequence>MKTKRMWLISLATVLIALLVWYVKPGLYVHAKTPLEANVTTPNENPDELNFEVISDPHISHSDTATQDKFKRVLGDIEKAAPHSDLLVMNGDLSNGFPEDYNTITKLLAETPHPPLEVTIGNHEFYKAFYDASETMNKSAFPNGDTDAKALGRFLDFAGRKTVYTERVIKGFHFLFLGSEKSRMSDPSYLDDAYLSDTQLNWLQGKLQAAPSDKPTFVFLHQPLPYTVSGTARQGWNRTVIQHEELKKILSAHPNVIFFSGHTHINLDRPTTFFQDGFLMVNESSAGRPYNPDGQVRPDSEGMFVEVKNGTVTLRGRDFTGKWIPGSVHTWKPAN</sequence>
<dbReference type="InterPro" id="IPR004843">
    <property type="entry name" value="Calcineurin-like_PHP"/>
</dbReference>
<organism evidence="2 3">
    <name type="scientific">Tumebacillus flagellatus</name>
    <dbReference type="NCBI Taxonomy" id="1157490"/>
    <lineage>
        <taxon>Bacteria</taxon>
        <taxon>Bacillati</taxon>
        <taxon>Bacillota</taxon>
        <taxon>Bacilli</taxon>
        <taxon>Bacillales</taxon>
        <taxon>Alicyclobacillaceae</taxon>
        <taxon>Tumebacillus</taxon>
    </lineage>
</organism>
<protein>
    <recommendedName>
        <fullName evidence="1">Calcineurin-like phosphoesterase domain-containing protein</fullName>
    </recommendedName>
</protein>
<dbReference type="eggNOG" id="COG1409">
    <property type="taxonomic scope" value="Bacteria"/>
</dbReference>
<evidence type="ECO:0000259" key="1">
    <source>
        <dbReference type="Pfam" id="PF00149"/>
    </source>
</evidence>
<dbReference type="SUPFAM" id="SSF56300">
    <property type="entry name" value="Metallo-dependent phosphatases"/>
    <property type="match status" value="1"/>
</dbReference>
<dbReference type="AlphaFoldDB" id="A0A074LV84"/>